<dbReference type="KEGG" id="dps:DP1567"/>
<keyword evidence="1" id="KW-1133">Transmembrane helix</keyword>
<gene>
    <name evidence="2" type="ordered locus">DP1567</name>
</gene>
<dbReference type="Proteomes" id="UP000000602">
    <property type="component" value="Chromosome"/>
</dbReference>
<reference evidence="3" key="1">
    <citation type="journal article" date="2004" name="Environ. Microbiol.">
        <title>The genome of Desulfotalea psychrophila, a sulfate-reducing bacterium from permanently cold Arctic sediments.</title>
        <authorList>
            <person name="Rabus R."/>
            <person name="Ruepp A."/>
            <person name="Frickey T."/>
            <person name="Rattei T."/>
            <person name="Fartmann B."/>
            <person name="Stark M."/>
            <person name="Bauer M."/>
            <person name="Zibat A."/>
            <person name="Lombardot T."/>
            <person name="Becker I."/>
            <person name="Amann J."/>
            <person name="Gellner K."/>
            <person name="Teeling H."/>
            <person name="Leuschner W.D."/>
            <person name="Gloeckner F.-O."/>
            <person name="Lupas A.N."/>
            <person name="Amann R."/>
            <person name="Klenk H.-P."/>
        </authorList>
    </citation>
    <scope>NUCLEOTIDE SEQUENCE [LARGE SCALE GENOMIC DNA]</scope>
    <source>
        <strain evidence="3">DSM 12343 / LSv54</strain>
    </source>
</reference>
<sequence length="124" mass="14275">MDECETWLHAGENVTKLKYTTIQHGDQRYQGKAISANNFKHPFQHVPHRSTAPSPRPSEKHLHISFVIIFLATIISLLGNDDRFISAWNIAHTQLAIGVLIQNKRVKIINFSPIYIKRQTVFCR</sequence>
<keyword evidence="3" id="KW-1185">Reference proteome</keyword>
<evidence type="ECO:0000313" key="2">
    <source>
        <dbReference type="EMBL" id="CAG36296.1"/>
    </source>
</evidence>
<name>Q6AMX8_DESPS</name>
<evidence type="ECO:0000313" key="3">
    <source>
        <dbReference type="Proteomes" id="UP000000602"/>
    </source>
</evidence>
<keyword evidence="1" id="KW-0472">Membrane</keyword>
<evidence type="ECO:0000256" key="1">
    <source>
        <dbReference type="SAM" id="Phobius"/>
    </source>
</evidence>
<organism evidence="2 3">
    <name type="scientific">Desulfotalea psychrophila (strain LSv54 / DSM 12343)</name>
    <dbReference type="NCBI Taxonomy" id="177439"/>
    <lineage>
        <taxon>Bacteria</taxon>
        <taxon>Pseudomonadati</taxon>
        <taxon>Thermodesulfobacteriota</taxon>
        <taxon>Desulfobulbia</taxon>
        <taxon>Desulfobulbales</taxon>
        <taxon>Desulfocapsaceae</taxon>
        <taxon>Desulfotalea</taxon>
    </lineage>
</organism>
<proteinExistence type="predicted"/>
<dbReference type="HOGENOM" id="CLU_2000240_0_0_7"/>
<dbReference type="STRING" id="177439.DP1567"/>
<protein>
    <submittedName>
        <fullName evidence="2">Uncharacterized protein</fullName>
    </submittedName>
</protein>
<accession>Q6AMX8</accession>
<keyword evidence="1" id="KW-0812">Transmembrane</keyword>
<feature type="transmembrane region" description="Helical" evidence="1">
    <location>
        <begin position="62"/>
        <end position="79"/>
    </location>
</feature>
<dbReference type="EMBL" id="CR522870">
    <property type="protein sequence ID" value="CAG36296.1"/>
    <property type="molecule type" value="Genomic_DNA"/>
</dbReference>
<dbReference type="AlphaFoldDB" id="Q6AMX8"/>